<comment type="caution">
    <text evidence="2">The sequence shown here is derived from an EMBL/GenBank/DDBJ whole genome shotgun (WGS) entry which is preliminary data.</text>
</comment>
<dbReference type="RefSeq" id="WP_117955380.1">
    <property type="nucleotide sequence ID" value="NZ_QRAN01000014.1"/>
</dbReference>
<feature type="transmembrane region" description="Helical" evidence="1">
    <location>
        <begin position="20"/>
        <end position="40"/>
    </location>
</feature>
<dbReference type="EMBL" id="QRAN01000014">
    <property type="protein sequence ID" value="RLQ21228.1"/>
    <property type="molecule type" value="Genomic_DNA"/>
</dbReference>
<keyword evidence="1" id="KW-1133">Transmembrane helix</keyword>
<name>A0A3L7DUI1_9GAMM</name>
<organism evidence="2 3">
    <name type="scientific">Seongchinamella sediminis</name>
    <dbReference type="NCBI Taxonomy" id="2283635"/>
    <lineage>
        <taxon>Bacteria</taxon>
        <taxon>Pseudomonadati</taxon>
        <taxon>Pseudomonadota</taxon>
        <taxon>Gammaproteobacteria</taxon>
        <taxon>Cellvibrionales</taxon>
        <taxon>Halieaceae</taxon>
        <taxon>Seongchinamella</taxon>
    </lineage>
</organism>
<keyword evidence="1" id="KW-0812">Transmembrane</keyword>
<accession>A0A3L7DUI1</accession>
<evidence type="ECO:0000313" key="2">
    <source>
        <dbReference type="EMBL" id="RLQ21228.1"/>
    </source>
</evidence>
<keyword evidence="3" id="KW-1185">Reference proteome</keyword>
<evidence type="ECO:0000256" key="1">
    <source>
        <dbReference type="SAM" id="Phobius"/>
    </source>
</evidence>
<feature type="transmembrane region" description="Helical" evidence="1">
    <location>
        <begin position="52"/>
        <end position="72"/>
    </location>
</feature>
<reference evidence="2 3" key="1">
    <citation type="submission" date="2018-07" db="EMBL/GenBank/DDBJ databases">
        <title>Halioglobus sp. genome submission.</title>
        <authorList>
            <person name="Ye M.-Q."/>
            <person name="Du Z.-J."/>
        </authorList>
    </citation>
    <scope>NUCLEOTIDE SEQUENCE [LARGE SCALE GENOMIC DNA]</scope>
    <source>
        <strain evidence="2 3">U0301</strain>
    </source>
</reference>
<dbReference type="OrthoDB" id="9986378at2"/>
<proteinExistence type="predicted"/>
<feature type="transmembrane region" description="Helical" evidence="1">
    <location>
        <begin position="92"/>
        <end position="114"/>
    </location>
</feature>
<sequence length="123" mass="13454">MEELTLAEILELIRINEEAMVIQFQTWLTITFATIVAVFAGRNLLTGLMRWLVTLLYLLASLAVTALSIYLAENNALLVTILAARDVAVAAPVFAGITSFVLFLAGVGTTVYFIHMKTTDETS</sequence>
<dbReference type="AlphaFoldDB" id="A0A3L7DUI1"/>
<protein>
    <submittedName>
        <fullName evidence="2">Uncharacterized protein</fullName>
    </submittedName>
</protein>
<keyword evidence="1" id="KW-0472">Membrane</keyword>
<evidence type="ECO:0000313" key="3">
    <source>
        <dbReference type="Proteomes" id="UP000265509"/>
    </source>
</evidence>
<dbReference type="Proteomes" id="UP000265509">
    <property type="component" value="Unassembled WGS sequence"/>
</dbReference>
<gene>
    <name evidence="2" type="ORF">DWB85_13025</name>
</gene>